<evidence type="ECO:0000256" key="16">
    <source>
        <dbReference type="PIRSR" id="PIRSR605027-1"/>
    </source>
</evidence>
<evidence type="ECO:0000256" key="11">
    <source>
        <dbReference type="ARBA" id="ARBA00023034"/>
    </source>
</evidence>
<feature type="compositionally biased region" description="Basic residues" evidence="20">
    <location>
        <begin position="30"/>
        <end position="43"/>
    </location>
</feature>
<evidence type="ECO:0000313" key="21">
    <source>
        <dbReference type="EMBL" id="OAD52891.1"/>
    </source>
</evidence>
<evidence type="ECO:0000256" key="19">
    <source>
        <dbReference type="RuleBase" id="RU363127"/>
    </source>
</evidence>
<dbReference type="GO" id="GO:0015018">
    <property type="term" value="F:galactosylgalactosylxylosylprotein 3-beta-glucuronosyltransferase activity"/>
    <property type="evidence" value="ECO:0007669"/>
    <property type="project" value="UniProtKB-UniRule"/>
</dbReference>
<evidence type="ECO:0000256" key="10">
    <source>
        <dbReference type="ARBA" id="ARBA00022989"/>
    </source>
</evidence>
<dbReference type="Pfam" id="PF03360">
    <property type="entry name" value="Glyco_transf_43"/>
    <property type="match status" value="1"/>
</dbReference>
<name>A0A310S907_9HYME</name>
<proteinExistence type="inferred from homology"/>
<evidence type="ECO:0000256" key="4">
    <source>
        <dbReference type="ARBA" id="ARBA00007706"/>
    </source>
</evidence>
<reference evidence="21 22" key="1">
    <citation type="submission" date="2015-07" db="EMBL/GenBank/DDBJ databases">
        <title>The genome of Eufriesea mexicana.</title>
        <authorList>
            <person name="Pan H."/>
            <person name="Kapheim K."/>
        </authorList>
    </citation>
    <scope>NUCLEOTIDE SEQUENCE [LARGE SCALE GENOMIC DNA]</scope>
    <source>
        <strain evidence="21">0111107269</strain>
        <tissue evidence="21">Whole body</tissue>
    </source>
</reference>
<comment type="subcellular location">
    <subcellularLocation>
        <location evidence="2 19">Golgi apparatus membrane</location>
        <topology evidence="2 19">Single-pass type II membrane protein</topology>
    </subcellularLocation>
</comment>
<dbReference type="FunFam" id="3.90.550.10:FF:000044">
    <property type="entry name" value="Galactosylgalactosylxylosylprotein 3-beta-glucuronosyltransferase"/>
    <property type="match status" value="1"/>
</dbReference>
<evidence type="ECO:0000256" key="2">
    <source>
        <dbReference type="ARBA" id="ARBA00004323"/>
    </source>
</evidence>
<evidence type="ECO:0000256" key="8">
    <source>
        <dbReference type="ARBA" id="ARBA00022723"/>
    </source>
</evidence>
<dbReference type="InterPro" id="IPR005027">
    <property type="entry name" value="Glyco_trans_43"/>
</dbReference>
<evidence type="ECO:0000256" key="1">
    <source>
        <dbReference type="ARBA" id="ARBA00001936"/>
    </source>
</evidence>
<dbReference type="CDD" id="cd00218">
    <property type="entry name" value="GlcAT-I"/>
    <property type="match status" value="1"/>
</dbReference>
<keyword evidence="11 19" id="KW-0333">Golgi apparatus</keyword>
<keyword evidence="13" id="KW-0325">Glycoprotein</keyword>
<evidence type="ECO:0000256" key="13">
    <source>
        <dbReference type="ARBA" id="ARBA00023180"/>
    </source>
</evidence>
<evidence type="ECO:0000256" key="9">
    <source>
        <dbReference type="ARBA" id="ARBA00022968"/>
    </source>
</evidence>
<dbReference type="EC" id="2.4.1.135" evidence="5 19"/>
<evidence type="ECO:0000256" key="14">
    <source>
        <dbReference type="ARBA" id="ARBA00023211"/>
    </source>
</evidence>
<comment type="catalytic activity">
    <reaction evidence="15 19">
        <text>3-O-(beta-D-galactosyl-(1-&gt;3)-beta-D-galactosyl-(1-&gt;4)-beta-D-xylosyl)-L-seryl-[protein] + UDP-alpha-D-glucuronate = 3-O-(beta-D-GlcA-(1-&gt;3)-beta-D-Gal-(1-&gt;3)-beta-D-Gal-(1-&gt;4)-beta-D-Xyl)-L-seryl-[protein] + UDP + H(+)</text>
        <dbReference type="Rhea" id="RHEA:24168"/>
        <dbReference type="Rhea" id="RHEA-COMP:12571"/>
        <dbReference type="Rhea" id="RHEA-COMP:12573"/>
        <dbReference type="ChEBI" id="CHEBI:15378"/>
        <dbReference type="ChEBI" id="CHEBI:58052"/>
        <dbReference type="ChEBI" id="CHEBI:58223"/>
        <dbReference type="ChEBI" id="CHEBI:132090"/>
        <dbReference type="ChEBI" id="CHEBI:132093"/>
        <dbReference type="EC" id="2.4.1.135"/>
    </reaction>
</comment>
<dbReference type="OrthoDB" id="675023at2759"/>
<dbReference type="GO" id="GO:0050650">
    <property type="term" value="P:chondroitin sulfate proteoglycan biosynthetic process"/>
    <property type="evidence" value="ECO:0007669"/>
    <property type="project" value="TreeGrafter"/>
</dbReference>
<sequence>MEEGQNEAWSSERDRGGEREKAGIGGVKARGSRGHKRKRRKSKHDYQERYKWQELRNNLELMIVEQRDIYGLTYSLIKRLESHGVFNEDRHGYAIKPMIYAITPTFTRPVQKAELTRLSQTFLHLPNLHWIVVEDAESKTKLVTQLLENSGLIYTHLAAATPPNYKLGRNDANWKKPRGVEQRNTALRWLRDNHQTNDKGIVFFADDDNTYSIKLFHEMEKIKKVGVWPVGLVGGLMVEKPICDNSTNKIIGFNAAWKPERPFPLDMAGFAINLRLLINKKDVLFSYDVQGGYQESEILSQIVTRDELEPLADCCTKVYVWHTRTEPPQLNVEQLLIKKGFMVLVINVSAASSNSNGPPALERMHSVPQTQVSRLKEQNSF</sequence>
<evidence type="ECO:0000256" key="12">
    <source>
        <dbReference type="ARBA" id="ARBA00023136"/>
    </source>
</evidence>
<evidence type="ECO:0000256" key="17">
    <source>
        <dbReference type="PIRSR" id="PIRSR605027-3"/>
    </source>
</evidence>
<dbReference type="Gene3D" id="3.90.550.10">
    <property type="entry name" value="Spore Coat Polysaccharide Biosynthesis Protein SpsA, Chain A"/>
    <property type="match status" value="1"/>
</dbReference>
<evidence type="ECO:0000256" key="18">
    <source>
        <dbReference type="PIRSR" id="PIRSR605027-4"/>
    </source>
</evidence>
<evidence type="ECO:0000256" key="5">
    <source>
        <dbReference type="ARBA" id="ARBA00012641"/>
    </source>
</evidence>
<dbReference type="UniPathway" id="UPA00378"/>
<dbReference type="AlphaFoldDB" id="A0A310S907"/>
<dbReference type="PANTHER" id="PTHR10896:SF65">
    <property type="entry name" value="GALACTOSYLGALACTOSYLXYLOSYLPROTEIN 3-BETA-GLUCURONOSYLTRANSFERASE 3"/>
    <property type="match status" value="1"/>
</dbReference>
<evidence type="ECO:0000256" key="20">
    <source>
        <dbReference type="SAM" id="MobiDB-lite"/>
    </source>
</evidence>
<keyword evidence="6 19" id="KW-0808">Transferase</keyword>
<evidence type="ECO:0000256" key="3">
    <source>
        <dbReference type="ARBA" id="ARBA00004922"/>
    </source>
</evidence>
<feature type="region of interest" description="Disordered" evidence="20">
    <location>
        <begin position="1"/>
        <end position="45"/>
    </location>
</feature>
<comment type="cofactor">
    <cofactor evidence="1 17 19">
        <name>Mn(2+)</name>
        <dbReference type="ChEBI" id="CHEBI:29035"/>
    </cofactor>
</comment>
<gene>
    <name evidence="21" type="ORF">WN48_11247</name>
</gene>
<accession>A0A310S907</accession>
<protein>
    <recommendedName>
        <fullName evidence="5 19">Galactosylgalactosylxylosylprotein 3-beta-glucuronosyltransferase</fullName>
        <ecNumber evidence="5 19">2.4.1.135</ecNumber>
    </recommendedName>
</protein>
<keyword evidence="12" id="KW-0472">Membrane</keyword>
<keyword evidence="7" id="KW-0812">Transmembrane</keyword>
<dbReference type="GO" id="GO:0000139">
    <property type="term" value="C:Golgi membrane"/>
    <property type="evidence" value="ECO:0007669"/>
    <property type="project" value="UniProtKB-SubCell"/>
</dbReference>
<dbReference type="GO" id="GO:0005975">
    <property type="term" value="P:carbohydrate metabolic process"/>
    <property type="evidence" value="ECO:0007669"/>
    <property type="project" value="TreeGrafter"/>
</dbReference>
<organism evidence="21 22">
    <name type="scientific">Eufriesea mexicana</name>
    <dbReference type="NCBI Taxonomy" id="516756"/>
    <lineage>
        <taxon>Eukaryota</taxon>
        <taxon>Metazoa</taxon>
        <taxon>Ecdysozoa</taxon>
        <taxon>Arthropoda</taxon>
        <taxon>Hexapoda</taxon>
        <taxon>Insecta</taxon>
        <taxon>Pterygota</taxon>
        <taxon>Neoptera</taxon>
        <taxon>Endopterygota</taxon>
        <taxon>Hymenoptera</taxon>
        <taxon>Apocrita</taxon>
        <taxon>Aculeata</taxon>
        <taxon>Apoidea</taxon>
        <taxon>Anthophila</taxon>
        <taxon>Apidae</taxon>
        <taxon>Eufriesea</taxon>
    </lineage>
</organism>
<evidence type="ECO:0000256" key="7">
    <source>
        <dbReference type="ARBA" id="ARBA00022692"/>
    </source>
</evidence>
<dbReference type="SUPFAM" id="SSF53448">
    <property type="entry name" value="Nucleotide-diphospho-sugar transferases"/>
    <property type="match status" value="1"/>
</dbReference>
<feature type="binding site" evidence="17">
    <location>
        <position position="208"/>
    </location>
    <ligand>
        <name>Mn(2+)</name>
        <dbReference type="ChEBI" id="CHEBI:29035"/>
    </ligand>
</feature>
<keyword evidence="14 17" id="KW-0464">Manganese</keyword>
<dbReference type="PANTHER" id="PTHR10896">
    <property type="entry name" value="GALACTOSYLGALACTOSYLXYLOSYLPROTEIN 3-BETA-GLUCURONOSYLTRANSFERASE BETA-1,3-GLUCURONYLTRANSFERASE"/>
    <property type="match status" value="1"/>
</dbReference>
<evidence type="ECO:0000313" key="22">
    <source>
        <dbReference type="Proteomes" id="UP000250275"/>
    </source>
</evidence>
<feature type="site" description="Interaction with galactose moiety of substrate glycoprotein" evidence="18">
    <location>
        <position position="239"/>
    </location>
</feature>
<keyword evidence="9 19" id="KW-0735">Signal-anchor</keyword>
<keyword evidence="8 17" id="KW-0479">Metal-binding</keyword>
<keyword evidence="10" id="KW-1133">Transmembrane helix</keyword>
<feature type="active site" description="Proton donor/acceptor" evidence="16">
    <location>
        <position position="295"/>
    </location>
</feature>
<comment type="pathway">
    <text evidence="3 19">Protein modification; protein glycosylation.</text>
</comment>
<dbReference type="InterPro" id="IPR029044">
    <property type="entry name" value="Nucleotide-diphossugar_trans"/>
</dbReference>
<evidence type="ECO:0000256" key="15">
    <source>
        <dbReference type="ARBA" id="ARBA00047979"/>
    </source>
</evidence>
<evidence type="ECO:0000256" key="6">
    <source>
        <dbReference type="ARBA" id="ARBA00022679"/>
    </source>
</evidence>
<dbReference type="GO" id="GO:0046872">
    <property type="term" value="F:metal ion binding"/>
    <property type="evidence" value="ECO:0007669"/>
    <property type="project" value="UniProtKB-KW"/>
</dbReference>
<comment type="similarity">
    <text evidence="4 19">Belongs to the glycosyltransferase 43 family.</text>
</comment>
<dbReference type="Proteomes" id="UP000250275">
    <property type="component" value="Unassembled WGS sequence"/>
</dbReference>
<feature type="compositionally biased region" description="Basic and acidic residues" evidence="20">
    <location>
        <begin position="10"/>
        <end position="22"/>
    </location>
</feature>
<keyword evidence="22" id="KW-1185">Reference proteome</keyword>
<dbReference type="EMBL" id="KQ769211">
    <property type="protein sequence ID" value="OAD52891.1"/>
    <property type="molecule type" value="Genomic_DNA"/>
</dbReference>